<comment type="caution">
    <text evidence="1">The sequence shown here is derived from an EMBL/GenBank/DDBJ whole genome shotgun (WGS) entry which is preliminary data.</text>
</comment>
<evidence type="ECO:0000313" key="1">
    <source>
        <dbReference type="EMBL" id="KRZ49355.1"/>
    </source>
</evidence>
<dbReference type="OrthoDB" id="5934457at2759"/>
<evidence type="ECO:0000313" key="2">
    <source>
        <dbReference type="Proteomes" id="UP000054721"/>
    </source>
</evidence>
<dbReference type="EMBL" id="JYDW01000318">
    <property type="protein sequence ID" value="KRZ49355.1"/>
    <property type="molecule type" value="Genomic_DNA"/>
</dbReference>
<protein>
    <submittedName>
        <fullName evidence="1">Uncharacterized protein</fullName>
    </submittedName>
</protein>
<name>A0A0V1KPJ0_9BILA</name>
<organism evidence="1 2">
    <name type="scientific">Trichinella nativa</name>
    <dbReference type="NCBI Taxonomy" id="6335"/>
    <lineage>
        <taxon>Eukaryota</taxon>
        <taxon>Metazoa</taxon>
        <taxon>Ecdysozoa</taxon>
        <taxon>Nematoda</taxon>
        <taxon>Enoplea</taxon>
        <taxon>Dorylaimia</taxon>
        <taxon>Trichinellida</taxon>
        <taxon>Trichinellidae</taxon>
        <taxon>Trichinella</taxon>
    </lineage>
</organism>
<dbReference type="Proteomes" id="UP000054721">
    <property type="component" value="Unassembled WGS sequence"/>
</dbReference>
<gene>
    <name evidence="1" type="ORF">T02_6870</name>
</gene>
<reference evidence="1 2" key="1">
    <citation type="submission" date="2015-05" db="EMBL/GenBank/DDBJ databases">
        <title>Evolution of Trichinella species and genotypes.</title>
        <authorList>
            <person name="Korhonen P.K."/>
            <person name="Edoardo P."/>
            <person name="Giuseppe L.R."/>
            <person name="Gasser R.B."/>
        </authorList>
    </citation>
    <scope>NUCLEOTIDE SEQUENCE [LARGE SCALE GENOMIC DNA]</scope>
    <source>
        <strain evidence="1">ISS10</strain>
    </source>
</reference>
<sequence length="82" mass="9312">MVNYRCLQFPTASPRWTLVHHDDSAGSTKISDLTDLVINPSEIFTRDFAATKRVSTRPSLCVRRRYTTVPYAFPEAYANPCS</sequence>
<dbReference type="AlphaFoldDB" id="A0A0V1KPJ0"/>
<keyword evidence="2" id="KW-1185">Reference proteome</keyword>
<accession>A0A0V1KPJ0</accession>
<proteinExistence type="predicted"/>